<dbReference type="GeneID" id="92091269"/>
<dbReference type="Proteomes" id="UP001480595">
    <property type="component" value="Unassembled WGS sequence"/>
</dbReference>
<keyword evidence="2" id="KW-1185">Reference proteome</keyword>
<dbReference type="RefSeq" id="XP_066717475.1">
    <property type="nucleotide sequence ID" value="XM_066858206.1"/>
</dbReference>
<name>A0ABR1VG31_9PEZI</name>
<dbReference type="EMBL" id="JAQQWL010000006">
    <property type="protein sequence ID" value="KAK8070181.1"/>
    <property type="molecule type" value="Genomic_DNA"/>
</dbReference>
<evidence type="ECO:0000313" key="1">
    <source>
        <dbReference type="EMBL" id="KAK8070181.1"/>
    </source>
</evidence>
<protein>
    <submittedName>
        <fullName evidence="1">Uncharacterized protein</fullName>
    </submittedName>
</protein>
<reference evidence="1 2" key="1">
    <citation type="submission" date="2023-01" db="EMBL/GenBank/DDBJ databases">
        <title>Analysis of 21 Apiospora genomes using comparative genomics revels a genus with tremendous synthesis potential of carbohydrate active enzymes and secondary metabolites.</title>
        <authorList>
            <person name="Sorensen T."/>
        </authorList>
    </citation>
    <scope>NUCLEOTIDE SEQUENCE [LARGE SCALE GENOMIC DNA]</scope>
    <source>
        <strain evidence="1 2">CBS 135458</strain>
    </source>
</reference>
<sequence>MSSTSTTRSYLTTFPVCGSNQWTKGHWEPFDETLFEKAKRDGSLPKPDYGELAETFGWPEVEENDELRSIAEEHAEYVKKWQWQQMAKAILPEPDNI</sequence>
<accession>A0ABR1VG31</accession>
<proteinExistence type="predicted"/>
<evidence type="ECO:0000313" key="2">
    <source>
        <dbReference type="Proteomes" id="UP001480595"/>
    </source>
</evidence>
<organism evidence="1 2">
    <name type="scientific">Apiospora phragmitis</name>
    <dbReference type="NCBI Taxonomy" id="2905665"/>
    <lineage>
        <taxon>Eukaryota</taxon>
        <taxon>Fungi</taxon>
        <taxon>Dikarya</taxon>
        <taxon>Ascomycota</taxon>
        <taxon>Pezizomycotina</taxon>
        <taxon>Sordariomycetes</taxon>
        <taxon>Xylariomycetidae</taxon>
        <taxon>Amphisphaeriales</taxon>
        <taxon>Apiosporaceae</taxon>
        <taxon>Apiospora</taxon>
    </lineage>
</organism>
<gene>
    <name evidence="1" type="ORF">PG994_006797</name>
</gene>
<comment type="caution">
    <text evidence="1">The sequence shown here is derived from an EMBL/GenBank/DDBJ whole genome shotgun (WGS) entry which is preliminary data.</text>
</comment>